<dbReference type="Proteomes" id="UP000179797">
    <property type="component" value="Unassembled WGS sequence"/>
</dbReference>
<gene>
    <name evidence="1" type="ORF">NH26_14655</name>
</gene>
<sequence length="234" mass="27310">MKVRITITSLLLFIFFNINNLFAQIILEKGKYYIKPMVNTNDLPDVSNSEFSCNTNSIVVYEDKMSSSPFTIDFQYTFYHKSYMYRDDTRKPCSPKDLGTNNCVCIELSKTESNLISKEHTINREGELYGRIDNQSVNVSGDDYRYWVIWYYIDEDKPIKQGSNSKFRAPNIFDNINEEYYWVLTFLNGEQKIDSTSRIIDINGMDQLHSIQVVSSSFKSKCLLMKNDDEIALK</sequence>
<dbReference type="RefSeq" id="WP_044227371.1">
    <property type="nucleotide sequence ID" value="NZ_JRYR02000001.1"/>
</dbReference>
<protein>
    <submittedName>
        <fullName evidence="1">Uncharacterized protein</fullName>
    </submittedName>
</protein>
<comment type="caution">
    <text evidence="1">The sequence shown here is derived from an EMBL/GenBank/DDBJ whole genome shotgun (WGS) entry which is preliminary data.</text>
</comment>
<organism evidence="1 2">
    <name type="scientific">Flammeovirga pacifica</name>
    <dbReference type="NCBI Taxonomy" id="915059"/>
    <lineage>
        <taxon>Bacteria</taxon>
        <taxon>Pseudomonadati</taxon>
        <taxon>Bacteroidota</taxon>
        <taxon>Cytophagia</taxon>
        <taxon>Cytophagales</taxon>
        <taxon>Flammeovirgaceae</taxon>
        <taxon>Flammeovirga</taxon>
    </lineage>
</organism>
<dbReference type="AlphaFoldDB" id="A0A1S1Z2J6"/>
<reference evidence="1 2" key="1">
    <citation type="journal article" date="2012" name="Int. J. Syst. Evol. Microbiol.">
        <title>Flammeovirga pacifica sp. nov., isolated from deep-sea sediment.</title>
        <authorList>
            <person name="Xu H."/>
            <person name="Fu Y."/>
            <person name="Yang N."/>
            <person name="Ding Z."/>
            <person name="Lai Q."/>
            <person name="Zeng R."/>
        </authorList>
    </citation>
    <scope>NUCLEOTIDE SEQUENCE [LARGE SCALE GENOMIC DNA]</scope>
    <source>
        <strain evidence="2">DSM 24597 / LMG 26175 / WPAGA1</strain>
    </source>
</reference>
<keyword evidence="2" id="KW-1185">Reference proteome</keyword>
<name>A0A1S1Z2J6_FLAPC</name>
<evidence type="ECO:0000313" key="2">
    <source>
        <dbReference type="Proteomes" id="UP000179797"/>
    </source>
</evidence>
<dbReference type="STRING" id="915059.NH26_14655"/>
<proteinExistence type="predicted"/>
<accession>A0A1S1Z2J6</accession>
<dbReference type="EMBL" id="JRYR02000001">
    <property type="protein sequence ID" value="OHX67498.1"/>
    <property type="molecule type" value="Genomic_DNA"/>
</dbReference>
<evidence type="ECO:0000313" key="1">
    <source>
        <dbReference type="EMBL" id="OHX67498.1"/>
    </source>
</evidence>